<evidence type="ECO:0000259" key="2">
    <source>
        <dbReference type="Pfam" id="PF15901"/>
    </source>
</evidence>
<dbReference type="HOGENOM" id="CLU_1326700_0_0_1"/>
<dbReference type="SUPFAM" id="SSF110296">
    <property type="entry name" value="Oligoxyloglucan reducing end-specific cellobiohydrolase"/>
    <property type="match status" value="1"/>
</dbReference>
<reference evidence="4 5" key="1">
    <citation type="journal article" date="2014" name="BMC Genomics">
        <title>Genome and secretome analysis of the hemibiotrophic fungal pathogen, Moniliophthora roreri, which causes frosty pod rot disease of cacao: mechanisms of the biotrophic and necrotrophic phases.</title>
        <authorList>
            <person name="Meinhardt L.W."/>
            <person name="Costa G.G.L."/>
            <person name="Thomazella D.P.T."/>
            <person name="Teixeira P.J.P.L."/>
            <person name="Carazzolle M.F."/>
            <person name="Schuster S.C."/>
            <person name="Carlson J.E."/>
            <person name="Guiltinan M.J."/>
            <person name="Mieczkowski P."/>
            <person name="Farmer A."/>
            <person name="Ramaraj T."/>
            <person name="Crozier J."/>
            <person name="Davis R.E."/>
            <person name="Shao J."/>
            <person name="Melnick R.L."/>
            <person name="Pereira G.A.G."/>
            <person name="Bailey B.A."/>
        </authorList>
    </citation>
    <scope>NUCLEOTIDE SEQUENCE [LARGE SCALE GENOMIC DNA]</scope>
    <source>
        <strain evidence="4 5">MCA 2997</strain>
    </source>
</reference>
<accession>V2XPA4</accession>
<organism evidence="4 5">
    <name type="scientific">Moniliophthora roreri (strain MCA 2997)</name>
    <name type="common">Cocoa frosty pod rot fungus</name>
    <name type="synonym">Crinipellis roreri</name>
    <dbReference type="NCBI Taxonomy" id="1381753"/>
    <lineage>
        <taxon>Eukaryota</taxon>
        <taxon>Fungi</taxon>
        <taxon>Dikarya</taxon>
        <taxon>Basidiomycota</taxon>
        <taxon>Agaricomycotina</taxon>
        <taxon>Agaricomycetes</taxon>
        <taxon>Agaricomycetidae</taxon>
        <taxon>Agaricales</taxon>
        <taxon>Marasmiineae</taxon>
        <taxon>Marasmiaceae</taxon>
        <taxon>Moniliophthora</taxon>
    </lineage>
</organism>
<proteinExistence type="predicted"/>
<dbReference type="AlphaFoldDB" id="V2XPA4"/>
<dbReference type="PANTHER" id="PTHR12106">
    <property type="entry name" value="SORTILIN RELATED"/>
    <property type="match status" value="1"/>
</dbReference>
<dbReference type="InterPro" id="IPR031777">
    <property type="entry name" value="Sortilin_C"/>
</dbReference>
<evidence type="ECO:0000313" key="5">
    <source>
        <dbReference type="Proteomes" id="UP000017559"/>
    </source>
</evidence>
<dbReference type="Gene3D" id="3.30.60.270">
    <property type="match status" value="1"/>
</dbReference>
<feature type="domain" description="Sortilin C-terminal" evidence="2">
    <location>
        <begin position="4"/>
        <end position="73"/>
    </location>
</feature>
<evidence type="ECO:0000313" key="4">
    <source>
        <dbReference type="EMBL" id="ESK81304.1"/>
    </source>
</evidence>
<dbReference type="EMBL" id="AWSO01002561">
    <property type="protein sequence ID" value="ESK81304.1"/>
    <property type="molecule type" value="Genomic_DNA"/>
</dbReference>
<keyword evidence="5" id="KW-1185">Reference proteome</keyword>
<dbReference type="OrthoDB" id="443634at2759"/>
<evidence type="ECO:0000256" key="1">
    <source>
        <dbReference type="ARBA" id="ARBA00022737"/>
    </source>
</evidence>
<dbReference type="KEGG" id="mrr:Moror_12131"/>
<dbReference type="Proteomes" id="UP000017559">
    <property type="component" value="Unassembled WGS sequence"/>
</dbReference>
<protein>
    <submittedName>
        <fullName evidence="4">Signal sequence binding protein</fullName>
    </submittedName>
</protein>
<dbReference type="PANTHER" id="PTHR12106:SF27">
    <property type="entry name" value="SORTILIN-RELATED RECEPTOR"/>
    <property type="match status" value="1"/>
</dbReference>
<dbReference type="InterPro" id="IPR050310">
    <property type="entry name" value="VPS10-sortilin"/>
</dbReference>
<evidence type="ECO:0000259" key="3">
    <source>
        <dbReference type="Pfam" id="PF15902"/>
    </source>
</evidence>
<feature type="domain" description="Sortilin N-terminal" evidence="3">
    <location>
        <begin position="99"/>
        <end position="207"/>
    </location>
</feature>
<keyword evidence="1" id="KW-0677">Repeat</keyword>
<dbReference type="Pfam" id="PF15902">
    <property type="entry name" value="Sortilin-Vps10"/>
    <property type="match status" value="1"/>
</dbReference>
<name>V2XPA4_MONRO</name>
<gene>
    <name evidence="4" type="ORF">Moror_12131</name>
</gene>
<comment type="caution">
    <text evidence="4">The sequence shown here is derived from an EMBL/GenBank/DDBJ whole genome shotgun (WGS) entry which is preliminary data.</text>
</comment>
<dbReference type="STRING" id="1381753.V2XPA4"/>
<dbReference type="Pfam" id="PF15901">
    <property type="entry name" value="Sortilin_C"/>
    <property type="match status" value="1"/>
</dbReference>
<sequence length="207" mass="23048">MTSCSNQFFSGSDFNYTLSDDQCVALGPELIPAGFCLDLDSKYMGSSGWRQISGNTCVGRPKANKDKKTEKDCTQAQPAEGKIQHQTFKFPDFIEQHAYFPDSKMLLSCTLHIYGYTKHLNPQAAFSTPSIVGVIMAVSNVGSSLTPYIDSNTFLSHDGGFTWREVHKGAHLWEFGDSGSIFIMANDKEPMDHILFTTDEGETWRAY</sequence>
<dbReference type="InterPro" id="IPR031778">
    <property type="entry name" value="Sortilin_N"/>
</dbReference>